<dbReference type="InterPro" id="IPR045540">
    <property type="entry name" value="YegS/DAGK_C"/>
</dbReference>
<dbReference type="Gene3D" id="3.40.50.10330">
    <property type="entry name" value="Probable inorganic polyphosphate/atp-NAD kinase, domain 1"/>
    <property type="match status" value="1"/>
</dbReference>
<comment type="cofactor">
    <cofactor evidence="1">
        <name>Mg(2+)</name>
        <dbReference type="ChEBI" id="CHEBI:18420"/>
    </cofactor>
</comment>
<dbReference type="GO" id="GO:0004143">
    <property type="term" value="F:ATP-dependent diacylglycerol kinase activity"/>
    <property type="evidence" value="ECO:0007669"/>
    <property type="project" value="TreeGrafter"/>
</dbReference>
<dbReference type="GO" id="GO:0005524">
    <property type="term" value="F:ATP binding"/>
    <property type="evidence" value="ECO:0007669"/>
    <property type="project" value="UniProtKB-KW"/>
</dbReference>
<dbReference type="Pfam" id="PF19279">
    <property type="entry name" value="YegS_C"/>
    <property type="match status" value="1"/>
</dbReference>
<evidence type="ECO:0000259" key="13">
    <source>
        <dbReference type="PROSITE" id="PS50146"/>
    </source>
</evidence>
<dbReference type="RefSeq" id="WP_071794094.1">
    <property type="nucleotide sequence ID" value="NZ_LZDD01000002.1"/>
</dbReference>
<dbReference type="PANTHER" id="PTHR12358:SF106">
    <property type="entry name" value="LIPID KINASE YEGS"/>
    <property type="match status" value="1"/>
</dbReference>
<dbReference type="InterPro" id="IPR050187">
    <property type="entry name" value="Lipid_Phosphate_FormReg"/>
</dbReference>
<dbReference type="GO" id="GO:0046872">
    <property type="term" value="F:metal ion binding"/>
    <property type="evidence" value="ECO:0007669"/>
    <property type="project" value="UniProtKB-KW"/>
</dbReference>
<dbReference type="GO" id="GO:0008654">
    <property type="term" value="P:phospholipid biosynthetic process"/>
    <property type="evidence" value="ECO:0007669"/>
    <property type="project" value="UniProtKB-KW"/>
</dbReference>
<keyword evidence="12" id="KW-1208">Phospholipid metabolism</keyword>
<keyword evidence="7 14" id="KW-0418">Kinase</keyword>
<sequence>MKKVMLVINPASGGEQAESFGKAAVEKLATSFEHVERRYTEAIGDAKKFAREAADDHYDSLFVMGGDGTVNEGISGIAEQGYRPKFGFFPLGTVNDLARALGIPLDPKEAIDQLQLDQTQALDIGKVNQSYFTNIVAIGNIPASINNVDDKEKTLLGPMAYVLSGMKEILGNQTYEFDIITSEDREVVKGSLVLVGLTNSIGGMDRFTPEAKVDDGFLHLVYTKDQSVTDTLKALPGLFSKESPNDDLLAYRKIKEATITVKNASLQTNVDGDPGDNLPVHVSVLPSHIQVYRCKD</sequence>
<feature type="domain" description="DAGKc" evidence="13">
    <location>
        <begin position="1"/>
        <end position="131"/>
    </location>
</feature>
<dbReference type="InterPro" id="IPR017438">
    <property type="entry name" value="ATP-NAD_kinase_N"/>
</dbReference>
<dbReference type="SUPFAM" id="SSF111331">
    <property type="entry name" value="NAD kinase/diacylglycerol kinase-like"/>
    <property type="match status" value="1"/>
</dbReference>
<dbReference type="EMBL" id="LZDD01000002">
    <property type="protein sequence ID" value="OJF71824.1"/>
    <property type="molecule type" value="Genomic_DNA"/>
</dbReference>
<dbReference type="PROSITE" id="PS50146">
    <property type="entry name" value="DAGK"/>
    <property type="match status" value="1"/>
</dbReference>
<keyword evidence="6" id="KW-0547">Nucleotide-binding</keyword>
<protein>
    <submittedName>
        <fullName evidence="14">Diacylglycerol kinase</fullName>
    </submittedName>
</protein>
<dbReference type="InterPro" id="IPR005218">
    <property type="entry name" value="Diacylglycerol/lipid_kinase"/>
</dbReference>
<keyword evidence="5" id="KW-0479">Metal-binding</keyword>
<keyword evidence="10" id="KW-0443">Lipid metabolism</keyword>
<keyword evidence="3" id="KW-0444">Lipid biosynthesis</keyword>
<dbReference type="STRING" id="1856638.A9Q68_07505"/>
<evidence type="ECO:0000256" key="6">
    <source>
        <dbReference type="ARBA" id="ARBA00022741"/>
    </source>
</evidence>
<comment type="similarity">
    <text evidence="2">Belongs to the diacylglycerol/lipid kinase family.</text>
</comment>
<evidence type="ECO:0000313" key="15">
    <source>
        <dbReference type="Proteomes" id="UP000182015"/>
    </source>
</evidence>
<keyword evidence="11" id="KW-0594">Phospholipid biosynthesis</keyword>
<evidence type="ECO:0000256" key="5">
    <source>
        <dbReference type="ARBA" id="ARBA00022723"/>
    </source>
</evidence>
<evidence type="ECO:0000256" key="4">
    <source>
        <dbReference type="ARBA" id="ARBA00022679"/>
    </source>
</evidence>
<evidence type="ECO:0000256" key="1">
    <source>
        <dbReference type="ARBA" id="ARBA00001946"/>
    </source>
</evidence>
<accession>A0A1L8MM23</accession>
<proteinExistence type="inferred from homology"/>
<comment type="caution">
    <text evidence="14">The sequence shown here is derived from an EMBL/GenBank/DDBJ whole genome shotgun (WGS) entry which is preliminary data.</text>
</comment>
<evidence type="ECO:0000256" key="9">
    <source>
        <dbReference type="ARBA" id="ARBA00022842"/>
    </source>
</evidence>
<organism evidence="14 15">
    <name type="scientific">Streptococcus bovimastitidis</name>
    <dbReference type="NCBI Taxonomy" id="1856638"/>
    <lineage>
        <taxon>Bacteria</taxon>
        <taxon>Bacillati</taxon>
        <taxon>Bacillota</taxon>
        <taxon>Bacilli</taxon>
        <taxon>Lactobacillales</taxon>
        <taxon>Streptococcaceae</taxon>
        <taxon>Streptococcus</taxon>
    </lineage>
</organism>
<evidence type="ECO:0000256" key="3">
    <source>
        <dbReference type="ARBA" id="ARBA00022516"/>
    </source>
</evidence>
<dbReference type="Pfam" id="PF00781">
    <property type="entry name" value="DAGK_cat"/>
    <property type="match status" value="1"/>
</dbReference>
<dbReference type="AlphaFoldDB" id="A0A1L8MM23"/>
<dbReference type="SMART" id="SM00046">
    <property type="entry name" value="DAGKc"/>
    <property type="match status" value="1"/>
</dbReference>
<evidence type="ECO:0000256" key="8">
    <source>
        <dbReference type="ARBA" id="ARBA00022840"/>
    </source>
</evidence>
<dbReference type="Proteomes" id="UP000182015">
    <property type="component" value="Unassembled WGS sequence"/>
</dbReference>
<dbReference type="GO" id="GO:0005886">
    <property type="term" value="C:plasma membrane"/>
    <property type="evidence" value="ECO:0007669"/>
    <property type="project" value="TreeGrafter"/>
</dbReference>
<evidence type="ECO:0000256" key="7">
    <source>
        <dbReference type="ARBA" id="ARBA00022777"/>
    </source>
</evidence>
<evidence type="ECO:0000256" key="10">
    <source>
        <dbReference type="ARBA" id="ARBA00023098"/>
    </source>
</evidence>
<evidence type="ECO:0000256" key="12">
    <source>
        <dbReference type="ARBA" id="ARBA00023264"/>
    </source>
</evidence>
<keyword evidence="8" id="KW-0067">ATP-binding</keyword>
<keyword evidence="4" id="KW-0808">Transferase</keyword>
<dbReference type="PANTHER" id="PTHR12358">
    <property type="entry name" value="SPHINGOSINE KINASE"/>
    <property type="match status" value="1"/>
</dbReference>
<keyword evidence="9" id="KW-0460">Magnesium</keyword>
<dbReference type="Gene3D" id="2.60.200.40">
    <property type="match status" value="1"/>
</dbReference>
<keyword evidence="15" id="KW-1185">Reference proteome</keyword>
<evidence type="ECO:0000313" key="14">
    <source>
        <dbReference type="EMBL" id="OJF71824.1"/>
    </source>
</evidence>
<name>A0A1L8MM23_9STRE</name>
<dbReference type="OrthoDB" id="142078at2"/>
<evidence type="ECO:0000256" key="2">
    <source>
        <dbReference type="ARBA" id="ARBA00005983"/>
    </source>
</evidence>
<gene>
    <name evidence="14" type="ORF">A9Q68_07505</name>
</gene>
<dbReference type="InterPro" id="IPR001206">
    <property type="entry name" value="Diacylglycerol_kinase_cat_dom"/>
</dbReference>
<reference evidence="15" key="1">
    <citation type="submission" date="2016-06" db="EMBL/GenBank/DDBJ databases">
        <authorList>
            <person name="de Vries S.P.W."/>
            <person name="Hadjirin N.F."/>
            <person name="Lay E.M."/>
            <person name="Zadoks R.N."/>
            <person name="Peacock S.J."/>
            <person name="Parkhill J."/>
            <person name="Grant A.J."/>
            <person name="Mcdougall S."/>
            <person name="Holmes M.A."/>
        </authorList>
    </citation>
    <scope>NUCLEOTIDE SEQUENCE [LARGE SCALE GENOMIC DNA]</scope>
    <source>
        <strain evidence="15">NZ1587</strain>
    </source>
</reference>
<evidence type="ECO:0000256" key="11">
    <source>
        <dbReference type="ARBA" id="ARBA00023209"/>
    </source>
</evidence>
<dbReference type="InterPro" id="IPR016064">
    <property type="entry name" value="NAD/diacylglycerol_kinase_sf"/>
</dbReference>
<dbReference type="NCBIfam" id="TIGR00147">
    <property type="entry name" value="YegS/Rv2252/BmrU family lipid kinase"/>
    <property type="match status" value="1"/>
</dbReference>